<dbReference type="EMBL" id="MG264610">
    <property type="protein sequence ID" value="AUG32684.1"/>
    <property type="molecule type" value="Genomic_DNA"/>
</dbReference>
<accession>A0A2H4ZQ82</accession>
<dbReference type="InterPro" id="IPR038409">
    <property type="entry name" value="Ycf54-like_sf"/>
</dbReference>
<organism evidence="2">
    <name type="scientific">Paulinella longichromatophora</name>
    <dbReference type="NCBI Taxonomy" id="1708747"/>
    <lineage>
        <taxon>Eukaryota</taxon>
        <taxon>Sar</taxon>
        <taxon>Rhizaria</taxon>
        <taxon>Cercozoa</taxon>
        <taxon>Imbricatea</taxon>
        <taxon>Silicofilosea</taxon>
        <taxon>Euglyphida</taxon>
        <taxon>Paulinellidae</taxon>
        <taxon>Paulinella</taxon>
    </lineage>
</organism>
<reference evidence="2" key="1">
    <citation type="submission" date="2017-10" db="EMBL/GenBank/DDBJ databases">
        <title>Paulinella longichromatophora chromatophore genome.</title>
        <authorList>
            <person name="Lhee D."/>
            <person name="Yoon H.S."/>
        </authorList>
    </citation>
    <scope>NUCLEOTIDE SEQUENCE</scope>
</reference>
<protein>
    <recommendedName>
        <fullName evidence="3">Histone acetyltransferase HPA2 and related acetyltransferase</fullName>
    </recommendedName>
</protein>
<dbReference type="Pfam" id="PF10674">
    <property type="entry name" value="Ycf54"/>
    <property type="match status" value="1"/>
</dbReference>
<dbReference type="PANTHER" id="PTHR35319:SF2">
    <property type="entry name" value="YCF54"/>
    <property type="match status" value="1"/>
</dbReference>
<dbReference type="AlphaFoldDB" id="A0A2H4ZQ82"/>
<proteinExistence type="inferred from homology"/>
<sequence>MSTYYFVAASERFLTHTDRLEEVFQERLYNYSRAGKPIDFWLVKNPKFLQLDTFQLMISAIPSPTASIISTDEKFIEFLKLRLEFVVKGTFESKNSNSHAILTSIE</sequence>
<evidence type="ECO:0000256" key="1">
    <source>
        <dbReference type="ARBA" id="ARBA00043978"/>
    </source>
</evidence>
<name>A0A2H4ZQ82_9EUKA</name>
<evidence type="ECO:0008006" key="3">
    <source>
        <dbReference type="Google" id="ProtNLM"/>
    </source>
</evidence>
<dbReference type="Gene3D" id="3.30.70.1860">
    <property type="entry name" value="Uncharacterised protein family Ycf54"/>
    <property type="match status" value="1"/>
</dbReference>
<keyword evidence="2" id="KW-0934">Plastid</keyword>
<geneLocation type="plastid" evidence="2"/>
<gene>
    <name evidence="2" type="primary">ycf54</name>
    <name evidence="2" type="ORF">PLO_708</name>
</gene>
<comment type="similarity">
    <text evidence="1">Belongs to the ycf54 family.</text>
</comment>
<evidence type="ECO:0000313" key="2">
    <source>
        <dbReference type="EMBL" id="AUG32684.1"/>
    </source>
</evidence>
<dbReference type="InterPro" id="IPR019616">
    <property type="entry name" value="Ycf54"/>
</dbReference>
<dbReference type="PANTHER" id="PTHR35319">
    <property type="match status" value="1"/>
</dbReference>